<dbReference type="GO" id="GO:0003677">
    <property type="term" value="F:DNA binding"/>
    <property type="evidence" value="ECO:0007669"/>
    <property type="project" value="UniProtKB-KW"/>
</dbReference>
<feature type="domain" description="HTH luxR-type" evidence="6">
    <location>
        <begin position="141"/>
        <end position="206"/>
    </location>
</feature>
<dbReference type="InterPro" id="IPR039420">
    <property type="entry name" value="WalR-like"/>
</dbReference>
<dbReference type="InterPro" id="IPR000792">
    <property type="entry name" value="Tscrpt_reg_LuxR_C"/>
</dbReference>
<dbReference type="PANTHER" id="PTHR43214:SF41">
    <property type="entry name" value="NITRATE_NITRITE RESPONSE REGULATOR PROTEIN NARP"/>
    <property type="match status" value="1"/>
</dbReference>
<evidence type="ECO:0000256" key="3">
    <source>
        <dbReference type="ARBA" id="ARBA00023125"/>
    </source>
</evidence>
<dbReference type="InterPro" id="IPR011006">
    <property type="entry name" value="CheY-like_superfamily"/>
</dbReference>
<evidence type="ECO:0000259" key="6">
    <source>
        <dbReference type="PROSITE" id="PS50043"/>
    </source>
</evidence>
<keyword evidence="4" id="KW-0804">Transcription</keyword>
<evidence type="ECO:0000313" key="8">
    <source>
        <dbReference type="EMBL" id="KVK75924.1"/>
    </source>
</evidence>
<dbReference type="PROSITE" id="PS50043">
    <property type="entry name" value="HTH_LUXR_2"/>
    <property type="match status" value="1"/>
</dbReference>
<organism evidence="8 9">
    <name type="scientific">Burkholderia cepacia</name>
    <name type="common">Pseudomonas cepacia</name>
    <dbReference type="NCBI Taxonomy" id="292"/>
    <lineage>
        <taxon>Bacteria</taxon>
        <taxon>Pseudomonadati</taxon>
        <taxon>Pseudomonadota</taxon>
        <taxon>Betaproteobacteria</taxon>
        <taxon>Burkholderiales</taxon>
        <taxon>Burkholderiaceae</taxon>
        <taxon>Burkholderia</taxon>
        <taxon>Burkholderia cepacia complex</taxon>
    </lineage>
</organism>
<dbReference type="Pfam" id="PF00072">
    <property type="entry name" value="Response_reg"/>
    <property type="match status" value="1"/>
</dbReference>
<dbReference type="SMART" id="SM00421">
    <property type="entry name" value="HTH_LUXR"/>
    <property type="match status" value="1"/>
</dbReference>
<dbReference type="GO" id="GO:0006355">
    <property type="term" value="P:regulation of DNA-templated transcription"/>
    <property type="evidence" value="ECO:0007669"/>
    <property type="project" value="InterPro"/>
</dbReference>
<dbReference type="InterPro" id="IPR016032">
    <property type="entry name" value="Sig_transdc_resp-reg_C-effctor"/>
</dbReference>
<proteinExistence type="predicted"/>
<dbReference type="PANTHER" id="PTHR43214">
    <property type="entry name" value="TWO-COMPONENT RESPONSE REGULATOR"/>
    <property type="match status" value="1"/>
</dbReference>
<sequence>MIRVLIADDHAIVRGGIKQIMAMTTDIVAVGEAVHGQEAIEKIRMTKCDLLLLDMNMPGISGIALLHRLRAAQPKLPILVLSMHDEAQIVARALRAGANGYATKDSDPDILLDAIRKLVAGGRFIDPKLVDVIVFDKPRADSPGPEVLSDREFQVLQMLAAGQSINDIANVLARSAKTISTHKKRLMDKLEIANNADLIHYAIAHRLAEGQLRR</sequence>
<dbReference type="SUPFAM" id="SSF46894">
    <property type="entry name" value="C-terminal effector domain of the bipartite response regulators"/>
    <property type="match status" value="1"/>
</dbReference>
<dbReference type="CDD" id="cd17535">
    <property type="entry name" value="REC_NarL-like"/>
    <property type="match status" value="1"/>
</dbReference>
<protein>
    <submittedName>
        <fullName evidence="8">LuxR family transcriptional regulator</fullName>
    </submittedName>
</protein>
<dbReference type="AlphaFoldDB" id="A0A103Z9K8"/>
<dbReference type="CDD" id="cd06170">
    <property type="entry name" value="LuxR_C_like"/>
    <property type="match status" value="1"/>
</dbReference>
<dbReference type="RefSeq" id="WP_059731778.1">
    <property type="nucleotide sequence ID" value="NZ_LOYH01000089.1"/>
</dbReference>
<dbReference type="SMART" id="SM00448">
    <property type="entry name" value="REC"/>
    <property type="match status" value="1"/>
</dbReference>
<dbReference type="SUPFAM" id="SSF52172">
    <property type="entry name" value="CheY-like"/>
    <property type="match status" value="1"/>
</dbReference>
<feature type="modified residue" description="4-aspartylphosphate" evidence="5">
    <location>
        <position position="54"/>
    </location>
</feature>
<keyword evidence="1 5" id="KW-0597">Phosphoprotein</keyword>
<dbReference type="Gene3D" id="3.40.50.2300">
    <property type="match status" value="1"/>
</dbReference>
<keyword evidence="3" id="KW-0238">DNA-binding</keyword>
<dbReference type="GO" id="GO:0000160">
    <property type="term" value="P:phosphorelay signal transduction system"/>
    <property type="evidence" value="ECO:0007669"/>
    <property type="project" value="InterPro"/>
</dbReference>
<evidence type="ECO:0000313" key="9">
    <source>
        <dbReference type="Proteomes" id="UP000069001"/>
    </source>
</evidence>
<evidence type="ECO:0000259" key="7">
    <source>
        <dbReference type="PROSITE" id="PS50110"/>
    </source>
</evidence>
<dbReference type="InterPro" id="IPR058245">
    <property type="entry name" value="NreC/VraR/RcsB-like_REC"/>
</dbReference>
<gene>
    <name evidence="8" type="ORF">WS90_25070</name>
</gene>
<name>A0A103Z9K8_BURCE</name>
<dbReference type="Proteomes" id="UP000069001">
    <property type="component" value="Unassembled WGS sequence"/>
</dbReference>
<feature type="domain" description="Response regulatory" evidence="7">
    <location>
        <begin position="3"/>
        <end position="119"/>
    </location>
</feature>
<evidence type="ECO:0000256" key="4">
    <source>
        <dbReference type="ARBA" id="ARBA00023163"/>
    </source>
</evidence>
<evidence type="ECO:0000256" key="5">
    <source>
        <dbReference type="PROSITE-ProRule" id="PRU00169"/>
    </source>
</evidence>
<reference evidence="8 9" key="1">
    <citation type="submission" date="2015-11" db="EMBL/GenBank/DDBJ databases">
        <title>Expanding the genomic diversity of Burkholderia species for the development of highly accurate diagnostics.</title>
        <authorList>
            <person name="Sahl J."/>
            <person name="Keim P."/>
            <person name="Wagner D."/>
        </authorList>
    </citation>
    <scope>NUCLEOTIDE SEQUENCE [LARGE SCALE GENOMIC DNA]</scope>
    <source>
        <strain evidence="8 9">MSMB1302</strain>
    </source>
</reference>
<keyword evidence="2" id="KW-0805">Transcription regulation</keyword>
<evidence type="ECO:0000256" key="2">
    <source>
        <dbReference type="ARBA" id="ARBA00023015"/>
    </source>
</evidence>
<dbReference type="PRINTS" id="PR00038">
    <property type="entry name" value="HTHLUXR"/>
</dbReference>
<dbReference type="PROSITE" id="PS50110">
    <property type="entry name" value="RESPONSE_REGULATORY"/>
    <property type="match status" value="1"/>
</dbReference>
<comment type="caution">
    <text evidence="8">The sequence shown here is derived from an EMBL/GenBank/DDBJ whole genome shotgun (WGS) entry which is preliminary data.</text>
</comment>
<dbReference type="EMBL" id="LOYH01000089">
    <property type="protein sequence ID" value="KVK75924.1"/>
    <property type="molecule type" value="Genomic_DNA"/>
</dbReference>
<evidence type="ECO:0000256" key="1">
    <source>
        <dbReference type="ARBA" id="ARBA00022553"/>
    </source>
</evidence>
<dbReference type="Pfam" id="PF00196">
    <property type="entry name" value="GerE"/>
    <property type="match status" value="1"/>
</dbReference>
<dbReference type="InterPro" id="IPR001789">
    <property type="entry name" value="Sig_transdc_resp-reg_receiver"/>
</dbReference>
<accession>A0A103Z9K8</accession>